<feature type="domain" description="Carbohydrate kinase PfkB" evidence="4">
    <location>
        <begin position="22"/>
        <end position="267"/>
    </location>
</feature>
<dbReference type="InterPro" id="IPR011611">
    <property type="entry name" value="PfkB_dom"/>
</dbReference>
<dbReference type="PANTHER" id="PTHR43320">
    <property type="entry name" value="SUGAR KINASE"/>
    <property type="match status" value="1"/>
</dbReference>
<evidence type="ECO:0000256" key="2">
    <source>
        <dbReference type="ARBA" id="ARBA00022679"/>
    </source>
</evidence>
<dbReference type="GO" id="GO:0016301">
    <property type="term" value="F:kinase activity"/>
    <property type="evidence" value="ECO:0007669"/>
    <property type="project" value="UniProtKB-KW"/>
</dbReference>
<dbReference type="PANTHER" id="PTHR43320:SF3">
    <property type="entry name" value="CARBOHYDRATE KINASE PFKB DOMAIN-CONTAINING PROTEIN"/>
    <property type="match status" value="1"/>
</dbReference>
<organism evidence="5 6">
    <name type="scientific">Armatimonas rosea</name>
    <dbReference type="NCBI Taxonomy" id="685828"/>
    <lineage>
        <taxon>Bacteria</taxon>
        <taxon>Bacillati</taxon>
        <taxon>Armatimonadota</taxon>
        <taxon>Armatimonadia</taxon>
        <taxon>Armatimonadales</taxon>
        <taxon>Armatimonadaceae</taxon>
        <taxon>Armatimonas</taxon>
    </lineage>
</organism>
<sequence length="280" mass="29077">MSSPDVVVYGTVALDRFFPSGRELAGGEALNTASQLAGWGLSVALVGTTLGDDAEGRRLRELITAGGLERTYIPDHPAAVTPLCEITVAPDGERTMRGRGFAEALAPPVPVELLQNQPVVAVDPNLGEGAIAMARAALAAGCPLVAMDFFRPLDIVTKATILQCSPESLGRFGGPKGSPEEIVHALAAPTCILTEGAVGGLVKEAAGLWRYPAHPLLDILDTTGAGDAFRAGLCYGLVQCWPLKRTVAFASAAAACHCRRLGGSSQIPLEEIQALLSKNS</sequence>
<dbReference type="InterPro" id="IPR052700">
    <property type="entry name" value="Carb_kinase_PfkB-like"/>
</dbReference>
<comment type="caution">
    <text evidence="5">The sequence shown here is derived from an EMBL/GenBank/DDBJ whole genome shotgun (WGS) entry which is preliminary data.</text>
</comment>
<proteinExistence type="inferred from homology"/>
<accession>A0A7W9SRG8</accession>
<evidence type="ECO:0000259" key="4">
    <source>
        <dbReference type="Pfam" id="PF00294"/>
    </source>
</evidence>
<evidence type="ECO:0000256" key="3">
    <source>
        <dbReference type="ARBA" id="ARBA00022777"/>
    </source>
</evidence>
<comment type="similarity">
    <text evidence="1">Belongs to the carbohydrate kinase PfkB family.</text>
</comment>
<name>A0A7W9SRG8_ARMRO</name>
<dbReference type="InterPro" id="IPR029056">
    <property type="entry name" value="Ribokinase-like"/>
</dbReference>
<dbReference type="RefSeq" id="WP_184198508.1">
    <property type="nucleotide sequence ID" value="NZ_JACHGW010000003.1"/>
</dbReference>
<protein>
    <submittedName>
        <fullName evidence="5">Sugar/nucleoside kinase (Ribokinase family)</fullName>
    </submittedName>
</protein>
<keyword evidence="2" id="KW-0808">Transferase</keyword>
<dbReference type="Proteomes" id="UP000520814">
    <property type="component" value="Unassembled WGS sequence"/>
</dbReference>
<keyword evidence="3 5" id="KW-0418">Kinase</keyword>
<evidence type="ECO:0000313" key="6">
    <source>
        <dbReference type="Proteomes" id="UP000520814"/>
    </source>
</evidence>
<dbReference type="AlphaFoldDB" id="A0A7W9SRG8"/>
<dbReference type="EMBL" id="JACHGW010000003">
    <property type="protein sequence ID" value="MBB6051477.1"/>
    <property type="molecule type" value="Genomic_DNA"/>
</dbReference>
<gene>
    <name evidence="5" type="ORF">HNQ39_003287</name>
</gene>
<dbReference type="Gene3D" id="3.40.1190.20">
    <property type="match status" value="1"/>
</dbReference>
<evidence type="ECO:0000313" key="5">
    <source>
        <dbReference type="EMBL" id="MBB6051477.1"/>
    </source>
</evidence>
<reference evidence="5 6" key="1">
    <citation type="submission" date="2020-08" db="EMBL/GenBank/DDBJ databases">
        <title>Genomic Encyclopedia of Type Strains, Phase IV (KMG-IV): sequencing the most valuable type-strain genomes for metagenomic binning, comparative biology and taxonomic classification.</title>
        <authorList>
            <person name="Goeker M."/>
        </authorList>
    </citation>
    <scope>NUCLEOTIDE SEQUENCE [LARGE SCALE GENOMIC DNA]</scope>
    <source>
        <strain evidence="5 6">DSM 23562</strain>
    </source>
</reference>
<keyword evidence="6" id="KW-1185">Reference proteome</keyword>
<evidence type="ECO:0000256" key="1">
    <source>
        <dbReference type="ARBA" id="ARBA00010688"/>
    </source>
</evidence>
<dbReference type="Pfam" id="PF00294">
    <property type="entry name" value="PfkB"/>
    <property type="match status" value="1"/>
</dbReference>
<dbReference type="SUPFAM" id="SSF53613">
    <property type="entry name" value="Ribokinase-like"/>
    <property type="match status" value="1"/>
</dbReference>